<keyword evidence="18" id="KW-1185">Reference proteome</keyword>
<dbReference type="GO" id="GO:0005886">
    <property type="term" value="C:plasma membrane"/>
    <property type="evidence" value="ECO:0007669"/>
    <property type="project" value="UniProtKB-SubCell"/>
</dbReference>
<dbReference type="EC" id="2.7.13.3" evidence="3"/>
<dbReference type="Pfam" id="PF02743">
    <property type="entry name" value="dCache_1"/>
    <property type="match status" value="1"/>
</dbReference>
<evidence type="ECO:0000256" key="8">
    <source>
        <dbReference type="ARBA" id="ARBA00022741"/>
    </source>
</evidence>
<dbReference type="Gene3D" id="3.30.565.10">
    <property type="entry name" value="Histidine kinase-like ATPase, C-terminal domain"/>
    <property type="match status" value="1"/>
</dbReference>
<dbReference type="CDD" id="cd12912">
    <property type="entry name" value="PDC2_MCP_like"/>
    <property type="match status" value="1"/>
</dbReference>
<keyword evidence="10" id="KW-0067">ATP-binding</keyword>
<evidence type="ECO:0000256" key="1">
    <source>
        <dbReference type="ARBA" id="ARBA00000085"/>
    </source>
</evidence>
<reference evidence="17" key="1">
    <citation type="submission" date="2020-09" db="EMBL/GenBank/DDBJ databases">
        <title>A novel bacterium of genus Paenibacillus, isolated from South China Sea.</title>
        <authorList>
            <person name="Huang H."/>
            <person name="Mo K."/>
            <person name="Hu Y."/>
        </authorList>
    </citation>
    <scope>NUCLEOTIDE SEQUENCE</scope>
    <source>
        <strain evidence="17">IB182496</strain>
    </source>
</reference>
<evidence type="ECO:0000256" key="12">
    <source>
        <dbReference type="ARBA" id="ARBA00023012"/>
    </source>
</evidence>
<evidence type="ECO:0000256" key="9">
    <source>
        <dbReference type="ARBA" id="ARBA00022777"/>
    </source>
</evidence>
<dbReference type="PROSITE" id="PS50109">
    <property type="entry name" value="HIS_KIN"/>
    <property type="match status" value="1"/>
</dbReference>
<dbReference type="InterPro" id="IPR033479">
    <property type="entry name" value="dCache_1"/>
</dbReference>
<keyword evidence="6" id="KW-0808">Transferase</keyword>
<comment type="catalytic activity">
    <reaction evidence="1">
        <text>ATP + protein L-histidine = ADP + protein N-phospho-L-histidine.</text>
        <dbReference type="EC" id="2.7.13.3"/>
    </reaction>
</comment>
<keyword evidence="9 17" id="KW-0418">Kinase</keyword>
<evidence type="ECO:0000256" key="14">
    <source>
        <dbReference type="SAM" id="Phobius"/>
    </source>
</evidence>
<keyword evidence="7 14" id="KW-0812">Transmembrane</keyword>
<dbReference type="Pfam" id="PF06580">
    <property type="entry name" value="His_kinase"/>
    <property type="match status" value="1"/>
</dbReference>
<evidence type="ECO:0000259" key="16">
    <source>
        <dbReference type="PROSITE" id="PS50885"/>
    </source>
</evidence>
<dbReference type="Proteomes" id="UP000621560">
    <property type="component" value="Unassembled WGS sequence"/>
</dbReference>
<dbReference type="InterPro" id="IPR036890">
    <property type="entry name" value="HATPase_C_sf"/>
</dbReference>
<proteinExistence type="predicted"/>
<dbReference type="SUPFAM" id="SSF158472">
    <property type="entry name" value="HAMP domain-like"/>
    <property type="match status" value="1"/>
</dbReference>
<evidence type="ECO:0000256" key="6">
    <source>
        <dbReference type="ARBA" id="ARBA00022679"/>
    </source>
</evidence>
<name>A0A927BVJ9_9BACL</name>
<evidence type="ECO:0000256" key="10">
    <source>
        <dbReference type="ARBA" id="ARBA00022840"/>
    </source>
</evidence>
<organism evidence="17 18">
    <name type="scientific">Paenibacillus sabuli</name>
    <dbReference type="NCBI Taxonomy" id="2772509"/>
    <lineage>
        <taxon>Bacteria</taxon>
        <taxon>Bacillati</taxon>
        <taxon>Bacillota</taxon>
        <taxon>Bacilli</taxon>
        <taxon>Bacillales</taxon>
        <taxon>Paenibacillaceae</taxon>
        <taxon>Paenibacillus</taxon>
    </lineage>
</organism>
<accession>A0A927BVJ9</accession>
<dbReference type="PANTHER" id="PTHR34220:SF11">
    <property type="entry name" value="SENSOR PROTEIN KINASE HPTS"/>
    <property type="match status" value="1"/>
</dbReference>
<dbReference type="Gene3D" id="6.10.340.10">
    <property type="match status" value="1"/>
</dbReference>
<keyword evidence="4" id="KW-1003">Cell membrane</keyword>
<evidence type="ECO:0000256" key="7">
    <source>
        <dbReference type="ARBA" id="ARBA00022692"/>
    </source>
</evidence>
<dbReference type="InterPro" id="IPR003660">
    <property type="entry name" value="HAMP_dom"/>
</dbReference>
<sequence length="593" mass="66045">MPLYARLLLSFLVAILVPAALVGLFSYRKVSEAIEEEVSGSVRQTIAQANRNLSLRFAQGEELSTIVYVNSDVQRILSRQTPATWAQLQDDVRELRAILSNLTGYRQSYRIRLYYRDVGQFPDSMDVAELQALSLLDEAPGYREAMQRDAGMQWSAASMPPDAGGEPEVTLFRRLRSMADERELGAIAVSLPERSIWEVVGDVRIGKTGFVFLMDERGRIVSHHNKTLLGRDYSAKPYAARIMEGEGGDFRTTVGGRSHLFVYETIAGTPWKLVGFVPTGELRERIAGIKVAAIISALVGFGLAILYSIYISGRLARRIGTLTKAMRRLESGNLGTQLRLGSGRTDEITQLYGHFNRMSAELQAQVVTIHTTNEKMRAAELKALQHQINPHFLYNTLDAINWMAATRYNARDISTMVTALAQLFRLSLNKANELTTVAHELEHVRCYVTIQQVRFDSAFKQEVTVESGLERAPMIKLILQPLVENAIQHGFADLDEPGRIAIGVRRHGHELRIDVTDNGTGCDAARLNAMLDGAEPFAAQERGGYGLHNVNERIKLYAGSAYGLRFYSGEGGGTSGTRVQVRLPLWNERDERS</sequence>
<protein>
    <recommendedName>
        <fullName evidence="3">histidine kinase</fullName>
        <ecNumber evidence="3">2.7.13.3</ecNumber>
    </recommendedName>
</protein>
<dbReference type="SUPFAM" id="SSF55874">
    <property type="entry name" value="ATPase domain of HSP90 chaperone/DNA topoisomerase II/histidine kinase"/>
    <property type="match status" value="1"/>
</dbReference>
<evidence type="ECO:0000256" key="5">
    <source>
        <dbReference type="ARBA" id="ARBA00022553"/>
    </source>
</evidence>
<dbReference type="GO" id="GO:0000155">
    <property type="term" value="F:phosphorelay sensor kinase activity"/>
    <property type="evidence" value="ECO:0007669"/>
    <property type="project" value="InterPro"/>
</dbReference>
<feature type="transmembrane region" description="Helical" evidence="14">
    <location>
        <begin position="291"/>
        <end position="310"/>
    </location>
</feature>
<keyword evidence="13 14" id="KW-0472">Membrane</keyword>
<dbReference type="CDD" id="cd06225">
    <property type="entry name" value="HAMP"/>
    <property type="match status" value="1"/>
</dbReference>
<dbReference type="InterPro" id="IPR050640">
    <property type="entry name" value="Bact_2-comp_sensor_kinase"/>
</dbReference>
<dbReference type="Pfam" id="PF02518">
    <property type="entry name" value="HATPase_c"/>
    <property type="match status" value="1"/>
</dbReference>
<keyword evidence="5" id="KW-0597">Phosphoprotein</keyword>
<comment type="subcellular location">
    <subcellularLocation>
        <location evidence="2">Cell membrane</location>
        <topology evidence="2">Multi-pass membrane protein</topology>
    </subcellularLocation>
</comment>
<dbReference type="InterPro" id="IPR005467">
    <property type="entry name" value="His_kinase_dom"/>
</dbReference>
<evidence type="ECO:0000256" key="4">
    <source>
        <dbReference type="ARBA" id="ARBA00022475"/>
    </source>
</evidence>
<dbReference type="InterPro" id="IPR029151">
    <property type="entry name" value="Sensor-like_sf"/>
</dbReference>
<dbReference type="Gene3D" id="3.30.450.20">
    <property type="entry name" value="PAS domain"/>
    <property type="match status" value="1"/>
</dbReference>
<evidence type="ECO:0000256" key="11">
    <source>
        <dbReference type="ARBA" id="ARBA00022989"/>
    </source>
</evidence>
<keyword evidence="11 14" id="KW-1133">Transmembrane helix</keyword>
<dbReference type="PROSITE" id="PS50885">
    <property type="entry name" value="HAMP"/>
    <property type="match status" value="1"/>
</dbReference>
<dbReference type="RefSeq" id="WP_190918611.1">
    <property type="nucleotide sequence ID" value="NZ_JACXIZ010000022.1"/>
</dbReference>
<comment type="caution">
    <text evidence="17">The sequence shown here is derived from an EMBL/GenBank/DDBJ whole genome shotgun (WGS) entry which is preliminary data.</text>
</comment>
<evidence type="ECO:0000256" key="13">
    <source>
        <dbReference type="ARBA" id="ARBA00023136"/>
    </source>
</evidence>
<evidence type="ECO:0000259" key="15">
    <source>
        <dbReference type="PROSITE" id="PS50109"/>
    </source>
</evidence>
<dbReference type="EMBL" id="JACXIZ010000022">
    <property type="protein sequence ID" value="MBD2846304.1"/>
    <property type="molecule type" value="Genomic_DNA"/>
</dbReference>
<dbReference type="AlphaFoldDB" id="A0A927BVJ9"/>
<dbReference type="InterPro" id="IPR010559">
    <property type="entry name" value="Sig_transdc_His_kin_internal"/>
</dbReference>
<dbReference type="PANTHER" id="PTHR34220">
    <property type="entry name" value="SENSOR HISTIDINE KINASE YPDA"/>
    <property type="match status" value="1"/>
</dbReference>
<keyword evidence="12" id="KW-0902">Two-component regulatory system</keyword>
<dbReference type="Pfam" id="PF00672">
    <property type="entry name" value="HAMP"/>
    <property type="match status" value="1"/>
</dbReference>
<dbReference type="SUPFAM" id="SSF103190">
    <property type="entry name" value="Sensory domain-like"/>
    <property type="match status" value="1"/>
</dbReference>
<dbReference type="SMART" id="SM00304">
    <property type="entry name" value="HAMP"/>
    <property type="match status" value="1"/>
</dbReference>
<feature type="domain" description="Histidine kinase" evidence="15">
    <location>
        <begin position="475"/>
        <end position="587"/>
    </location>
</feature>
<evidence type="ECO:0000313" key="17">
    <source>
        <dbReference type="EMBL" id="MBD2846304.1"/>
    </source>
</evidence>
<feature type="domain" description="HAMP" evidence="16">
    <location>
        <begin position="313"/>
        <end position="367"/>
    </location>
</feature>
<evidence type="ECO:0000256" key="3">
    <source>
        <dbReference type="ARBA" id="ARBA00012438"/>
    </source>
</evidence>
<dbReference type="GO" id="GO:0005524">
    <property type="term" value="F:ATP binding"/>
    <property type="evidence" value="ECO:0007669"/>
    <property type="project" value="UniProtKB-KW"/>
</dbReference>
<evidence type="ECO:0000256" key="2">
    <source>
        <dbReference type="ARBA" id="ARBA00004651"/>
    </source>
</evidence>
<gene>
    <name evidence="17" type="ORF">IDH44_13960</name>
</gene>
<evidence type="ECO:0000313" key="18">
    <source>
        <dbReference type="Proteomes" id="UP000621560"/>
    </source>
</evidence>
<keyword evidence="8" id="KW-0547">Nucleotide-binding</keyword>
<dbReference type="InterPro" id="IPR003594">
    <property type="entry name" value="HATPase_dom"/>
</dbReference>
<dbReference type="SMART" id="SM00387">
    <property type="entry name" value="HATPase_c"/>
    <property type="match status" value="1"/>
</dbReference>